<keyword evidence="3" id="KW-1185">Reference proteome</keyword>
<organism evidence="2 3">
    <name type="scientific">Vibrio aquimaris</name>
    <dbReference type="NCBI Taxonomy" id="2587862"/>
    <lineage>
        <taxon>Bacteria</taxon>
        <taxon>Pseudomonadati</taxon>
        <taxon>Pseudomonadota</taxon>
        <taxon>Gammaproteobacteria</taxon>
        <taxon>Vibrionales</taxon>
        <taxon>Vibrionaceae</taxon>
        <taxon>Vibrio</taxon>
    </lineage>
</organism>
<name>A0A5P9CLB8_9VIBR</name>
<dbReference type="InterPro" id="IPR029492">
    <property type="entry name" value="DUF4435"/>
</dbReference>
<dbReference type="Pfam" id="PF14491">
    <property type="entry name" value="DUF4435"/>
    <property type="match status" value="1"/>
</dbReference>
<feature type="domain" description="DUF4435" evidence="1">
    <location>
        <begin position="32"/>
        <end position="265"/>
    </location>
</feature>
<sequence>MSNRKEMMKGMANLPVVGLIRLLKAHSSEPDAIICVFEGEDAKYYGARIDSVFKSKTRRNVPCKGKGNLFSLKKTVESNANLKGVNILYFADRDFDFSDITQRNIYFTPCHSVENFYVNDATFRKILSDEYGICSVNSKKDYDEILEMFNSTYKKLENEIICLNAWIMLQIKLGEKDDSISLNLNSTKITDFVDIELDSIIPKYDLGKLGKMFPNSGEVNDAELGTATNALRDNGGASSCRGKYIIQFMRIFLDKLSYELNNKQSNLVNLNVKPKLMVNDGNILSALSQYATTPPCLSDFLITHNELALAS</sequence>
<proteinExistence type="predicted"/>
<dbReference type="AlphaFoldDB" id="A0A5P9CLB8"/>
<dbReference type="RefSeq" id="WP_152431086.1">
    <property type="nucleotide sequence ID" value="NZ_CBCSDK010000001.1"/>
</dbReference>
<accession>A0A5P9CLB8</accession>
<evidence type="ECO:0000313" key="2">
    <source>
        <dbReference type="EMBL" id="QFT27034.1"/>
    </source>
</evidence>
<protein>
    <recommendedName>
        <fullName evidence="1">DUF4435 domain-containing protein</fullName>
    </recommendedName>
</protein>
<dbReference type="EMBL" id="CP045350">
    <property type="protein sequence ID" value="QFT27034.1"/>
    <property type="molecule type" value="Genomic_DNA"/>
</dbReference>
<dbReference type="OrthoDB" id="2083140at2"/>
<evidence type="ECO:0000259" key="1">
    <source>
        <dbReference type="Pfam" id="PF14491"/>
    </source>
</evidence>
<evidence type="ECO:0000313" key="3">
    <source>
        <dbReference type="Proteomes" id="UP000326936"/>
    </source>
</evidence>
<dbReference type="KEGG" id="vaq:FIV01_11385"/>
<reference evidence="2 3" key="1">
    <citation type="submission" date="2019-10" db="EMBL/GenBank/DDBJ databases">
        <title>Complete genome sequence of Vibrio sp. strain THAF100, isolated from non-filtered water from the water column of tank 6 of a marine aquarium containing stony-coral fragments. Water maintained at 26 degree C.</title>
        <authorList>
            <person name="Ruckert C."/>
            <person name="Franco A."/>
            <person name="Kalinowski J."/>
            <person name="Glaeser S."/>
        </authorList>
    </citation>
    <scope>NUCLEOTIDE SEQUENCE [LARGE SCALE GENOMIC DNA]</scope>
    <source>
        <strain evidence="2 3">THAF100</strain>
    </source>
</reference>
<gene>
    <name evidence="2" type="ORF">FIV01_11385</name>
</gene>
<dbReference type="Proteomes" id="UP000326936">
    <property type="component" value="Chromosome"/>
</dbReference>